<dbReference type="AlphaFoldDB" id="A0AAU9PV29"/>
<sequence length="80" mass="9172">MLIGLRRKSSPKSYQSSVSLRGVMPVKTFSADFCVVGELLVRREIDDRWLGTRQQSDEVEEGREGRWLSSIQKNNPKGIY</sequence>
<evidence type="ECO:0000256" key="1">
    <source>
        <dbReference type="SAM" id="MobiDB-lite"/>
    </source>
</evidence>
<comment type="caution">
    <text evidence="2">The sequence shown here is derived from an EMBL/GenBank/DDBJ whole genome shotgun (WGS) entry which is preliminary data.</text>
</comment>
<feature type="region of interest" description="Disordered" evidence="1">
    <location>
        <begin position="54"/>
        <end position="80"/>
    </location>
</feature>
<keyword evidence="3" id="KW-1185">Reference proteome</keyword>
<accession>A0AAU9PV29</accession>
<feature type="compositionally biased region" description="Polar residues" evidence="1">
    <location>
        <begin position="69"/>
        <end position="80"/>
    </location>
</feature>
<evidence type="ECO:0000313" key="3">
    <source>
        <dbReference type="Proteomes" id="UP001157418"/>
    </source>
</evidence>
<protein>
    <submittedName>
        <fullName evidence="2">Uncharacterized protein</fullName>
    </submittedName>
</protein>
<evidence type="ECO:0000313" key="2">
    <source>
        <dbReference type="EMBL" id="CAH1454253.1"/>
    </source>
</evidence>
<name>A0AAU9PV29_9ASTR</name>
<dbReference type="EMBL" id="CAKMRJ010005745">
    <property type="protein sequence ID" value="CAH1454253.1"/>
    <property type="molecule type" value="Genomic_DNA"/>
</dbReference>
<gene>
    <name evidence="2" type="ORF">LVIROSA_LOCUS39442</name>
</gene>
<reference evidence="2 3" key="1">
    <citation type="submission" date="2022-01" db="EMBL/GenBank/DDBJ databases">
        <authorList>
            <person name="Xiong W."/>
            <person name="Schranz E."/>
        </authorList>
    </citation>
    <scope>NUCLEOTIDE SEQUENCE [LARGE SCALE GENOMIC DNA]</scope>
</reference>
<dbReference type="Proteomes" id="UP001157418">
    <property type="component" value="Unassembled WGS sequence"/>
</dbReference>
<proteinExistence type="predicted"/>
<organism evidence="2 3">
    <name type="scientific">Lactuca virosa</name>
    <dbReference type="NCBI Taxonomy" id="75947"/>
    <lineage>
        <taxon>Eukaryota</taxon>
        <taxon>Viridiplantae</taxon>
        <taxon>Streptophyta</taxon>
        <taxon>Embryophyta</taxon>
        <taxon>Tracheophyta</taxon>
        <taxon>Spermatophyta</taxon>
        <taxon>Magnoliopsida</taxon>
        <taxon>eudicotyledons</taxon>
        <taxon>Gunneridae</taxon>
        <taxon>Pentapetalae</taxon>
        <taxon>asterids</taxon>
        <taxon>campanulids</taxon>
        <taxon>Asterales</taxon>
        <taxon>Asteraceae</taxon>
        <taxon>Cichorioideae</taxon>
        <taxon>Cichorieae</taxon>
        <taxon>Lactucinae</taxon>
        <taxon>Lactuca</taxon>
    </lineage>
</organism>